<evidence type="ECO:0000313" key="4">
    <source>
        <dbReference type="Proteomes" id="UP000053470"/>
    </source>
</evidence>
<evidence type="ECO:0000256" key="2">
    <source>
        <dbReference type="SAM" id="Phobius"/>
    </source>
</evidence>
<name>A0A7U7JCZ1_RALSL</name>
<reference evidence="3" key="2">
    <citation type="submission" date="2022-04" db="EMBL/GenBank/DDBJ databases">
        <title>Genomic draft of R. solanacearum strain IPO1609, a phylotype IIB1/biovar 2/race 3 strain isolated from potato in Europe.</title>
        <authorList>
            <person name="Boucher C."/>
            <person name="Carrere S."/>
            <person name="Dossat C."/>
            <person name="Elbaz M."/>
            <person name="Genin S."/>
            <person name="Gouzy J."/>
            <person name="Prior P."/>
            <person name="Segurens B."/>
            <person name="Wincker P."/>
        </authorList>
    </citation>
    <scope>NUCLEOTIDE SEQUENCE</scope>
    <source>
        <strain evidence="3">IPO1609</strain>
    </source>
</reference>
<gene>
    <name evidence="3" type="ORF">RSIPO_03267</name>
</gene>
<feature type="region of interest" description="Disordered" evidence="1">
    <location>
        <begin position="1"/>
        <end position="31"/>
    </location>
</feature>
<proteinExistence type="predicted"/>
<organism evidence="3 4">
    <name type="scientific">Ralstonia solanacearum IPO1609</name>
    <dbReference type="NCBI Taxonomy" id="564066"/>
    <lineage>
        <taxon>Bacteria</taxon>
        <taxon>Pseudomonadati</taxon>
        <taxon>Pseudomonadota</taxon>
        <taxon>Betaproteobacteria</taxon>
        <taxon>Burkholderiales</taxon>
        <taxon>Burkholderiaceae</taxon>
        <taxon>Ralstonia</taxon>
        <taxon>Ralstonia solanacearum species complex</taxon>
    </lineage>
</organism>
<protein>
    <submittedName>
        <fullName evidence="3">Hypothetical transmembrane protein</fullName>
    </submittedName>
</protein>
<evidence type="ECO:0000256" key="1">
    <source>
        <dbReference type="SAM" id="MobiDB-lite"/>
    </source>
</evidence>
<keyword evidence="2 3" id="KW-0812">Transmembrane</keyword>
<dbReference type="Proteomes" id="UP000053470">
    <property type="component" value="Unassembled WGS sequence"/>
</dbReference>
<dbReference type="EMBL" id="LN651281">
    <property type="protein sequence ID" value="CEJ16568.1"/>
    <property type="molecule type" value="Genomic_DNA"/>
</dbReference>
<reference evidence="3" key="1">
    <citation type="submission" date="2014-11" db="EMBL/GenBank/DDBJ databases">
        <authorList>
            <person name="Genoscope - CEA"/>
        </authorList>
    </citation>
    <scope>NUCLEOTIDE SEQUENCE</scope>
    <source>
        <strain evidence="3">IPO1609</strain>
    </source>
</reference>
<keyword evidence="4" id="KW-1185">Reference proteome</keyword>
<keyword evidence="2" id="KW-1133">Transmembrane helix</keyword>
<evidence type="ECO:0000313" key="3">
    <source>
        <dbReference type="EMBL" id="CEJ16568.1"/>
    </source>
</evidence>
<feature type="transmembrane region" description="Helical" evidence="2">
    <location>
        <begin position="113"/>
        <end position="138"/>
    </location>
</feature>
<feature type="transmembrane region" description="Helical" evidence="2">
    <location>
        <begin position="47"/>
        <end position="68"/>
    </location>
</feature>
<accession>A0A7U7JCZ1</accession>
<keyword evidence="2" id="KW-0472">Membrane</keyword>
<dbReference type="AlphaFoldDB" id="A0A7U7JCZ1"/>
<feature type="transmembrane region" description="Helical" evidence="2">
    <location>
        <begin position="89"/>
        <end position="107"/>
    </location>
</feature>
<sequence>MPVRQSGRRCDPQSAGQGPDTSTHHETRLAAPNENHYHFRRRFSLRLPMHGVAVLLGLAAAGCLYAAAPNQLLLPPVAGDTSPVSRRRACLLLAVAVALAALAMQRWSLVLGIPAAAAATLLVLTGGLSLWPLLGALVHGRRTRSGRAHP</sequence>